<comment type="caution">
    <text evidence="2">The sequence shown here is derived from an EMBL/GenBank/DDBJ whole genome shotgun (WGS) entry which is preliminary data.</text>
</comment>
<dbReference type="EMBL" id="JAXOVC010000012">
    <property type="protein sequence ID" value="KAK4495393.1"/>
    <property type="molecule type" value="Genomic_DNA"/>
</dbReference>
<accession>A0ABR0E1V1</accession>
<dbReference type="Proteomes" id="UP001305779">
    <property type="component" value="Unassembled WGS sequence"/>
</dbReference>
<feature type="transmembrane region" description="Helical" evidence="1">
    <location>
        <begin position="93"/>
        <end position="126"/>
    </location>
</feature>
<reference evidence="2 3" key="1">
    <citation type="journal article" date="2023" name="G3 (Bethesda)">
        <title>A chromosome-level genome assembly of Zasmidium syzygii isolated from banana leaves.</title>
        <authorList>
            <person name="van Westerhoven A.C."/>
            <person name="Mehrabi R."/>
            <person name="Talebi R."/>
            <person name="Steentjes M.B.F."/>
            <person name="Corcolon B."/>
            <person name="Chong P.A."/>
            <person name="Kema G.H.J."/>
            <person name="Seidl M.F."/>
        </authorList>
    </citation>
    <scope>NUCLEOTIDE SEQUENCE [LARGE SCALE GENOMIC DNA]</scope>
    <source>
        <strain evidence="2 3">P124</strain>
    </source>
</reference>
<evidence type="ECO:0000313" key="3">
    <source>
        <dbReference type="Proteomes" id="UP001305779"/>
    </source>
</evidence>
<keyword evidence="1" id="KW-0812">Transmembrane</keyword>
<keyword evidence="1" id="KW-1133">Transmembrane helix</keyword>
<evidence type="ECO:0000256" key="1">
    <source>
        <dbReference type="SAM" id="Phobius"/>
    </source>
</evidence>
<keyword evidence="1" id="KW-0472">Membrane</keyword>
<feature type="transmembrane region" description="Helical" evidence="1">
    <location>
        <begin position="146"/>
        <end position="170"/>
    </location>
</feature>
<protein>
    <submittedName>
        <fullName evidence="2">Uncharacterized protein</fullName>
    </submittedName>
</protein>
<gene>
    <name evidence="2" type="ORF">PRZ48_013724</name>
</gene>
<name>A0ABR0E1V1_ZASCE</name>
<proteinExistence type="predicted"/>
<organism evidence="2 3">
    <name type="scientific">Zasmidium cellare</name>
    <name type="common">Wine cellar mold</name>
    <name type="synonym">Racodium cellare</name>
    <dbReference type="NCBI Taxonomy" id="395010"/>
    <lineage>
        <taxon>Eukaryota</taxon>
        <taxon>Fungi</taxon>
        <taxon>Dikarya</taxon>
        <taxon>Ascomycota</taxon>
        <taxon>Pezizomycotina</taxon>
        <taxon>Dothideomycetes</taxon>
        <taxon>Dothideomycetidae</taxon>
        <taxon>Mycosphaerellales</taxon>
        <taxon>Mycosphaerellaceae</taxon>
        <taxon>Zasmidium</taxon>
    </lineage>
</organism>
<evidence type="ECO:0000313" key="2">
    <source>
        <dbReference type="EMBL" id="KAK4495393.1"/>
    </source>
</evidence>
<keyword evidence="3" id="KW-1185">Reference proteome</keyword>
<sequence length="191" mass="20364">MRGFRRALTGAANAARNAIKDAQLRASGTAEHIQRFFTETAGHIVEQGRSALASLRSTFTRLVHGLQRFQWSQIPAAIINHIKKHPKTTLLQLICLLAIICPGIFAVPLLAILGFAVVGPVAGGLAATFQSVFGTPVAFSTLQSAAMGGAGMAVLLPVIQVFAAVVFVAAEVYKWQSKEGDNKNDKEKKAQ</sequence>